<keyword evidence="2" id="KW-1185">Reference proteome</keyword>
<dbReference type="EMBL" id="SIHI01000034">
    <property type="protein sequence ID" value="TWT43055.1"/>
    <property type="molecule type" value="Genomic_DNA"/>
</dbReference>
<organism evidence="1 2">
    <name type="scientific">Thalassoglobus neptunius</name>
    <dbReference type="NCBI Taxonomy" id="1938619"/>
    <lineage>
        <taxon>Bacteria</taxon>
        <taxon>Pseudomonadati</taxon>
        <taxon>Planctomycetota</taxon>
        <taxon>Planctomycetia</taxon>
        <taxon>Planctomycetales</taxon>
        <taxon>Planctomycetaceae</taxon>
        <taxon>Thalassoglobus</taxon>
    </lineage>
</organism>
<name>A0A5C5VYE9_9PLAN</name>
<dbReference type="AlphaFoldDB" id="A0A5C5VYE9"/>
<accession>A0A5C5VYE9</accession>
<evidence type="ECO:0000313" key="2">
    <source>
        <dbReference type="Proteomes" id="UP000317243"/>
    </source>
</evidence>
<dbReference type="Proteomes" id="UP000317243">
    <property type="component" value="Unassembled WGS sequence"/>
</dbReference>
<proteinExistence type="predicted"/>
<sequence>MHRIEQTEFLQEHRDLLDQLCLNPKRRMNLLDFILRMDLGDDLTILVEPFRRSAILRQCLAEPDQAGRIGILQETASFETVDQRRPVSTRVIIEPVGTTQRRGGRFGLRRHGSNFRTCFEFIGIVLARANSVVESGESLKRVH</sequence>
<reference evidence="1 2" key="1">
    <citation type="submission" date="2019-02" db="EMBL/GenBank/DDBJ databases">
        <title>Deep-cultivation of Planctomycetes and their phenomic and genomic characterization uncovers novel biology.</title>
        <authorList>
            <person name="Wiegand S."/>
            <person name="Jogler M."/>
            <person name="Boedeker C."/>
            <person name="Pinto D."/>
            <person name="Vollmers J."/>
            <person name="Rivas-Marin E."/>
            <person name="Kohn T."/>
            <person name="Peeters S.H."/>
            <person name="Heuer A."/>
            <person name="Rast P."/>
            <person name="Oberbeckmann S."/>
            <person name="Bunk B."/>
            <person name="Jeske O."/>
            <person name="Meyerdierks A."/>
            <person name="Storesund J.E."/>
            <person name="Kallscheuer N."/>
            <person name="Luecker S."/>
            <person name="Lage O.M."/>
            <person name="Pohl T."/>
            <person name="Merkel B.J."/>
            <person name="Hornburger P."/>
            <person name="Mueller R.-W."/>
            <person name="Bruemmer F."/>
            <person name="Labrenz M."/>
            <person name="Spormann A.M."/>
            <person name="Op Den Camp H."/>
            <person name="Overmann J."/>
            <person name="Amann R."/>
            <person name="Jetten M.S.M."/>
            <person name="Mascher T."/>
            <person name="Medema M.H."/>
            <person name="Devos D.P."/>
            <person name="Kaster A.-K."/>
            <person name="Ovreas L."/>
            <person name="Rohde M."/>
            <person name="Galperin M.Y."/>
            <person name="Jogler C."/>
        </authorList>
    </citation>
    <scope>NUCLEOTIDE SEQUENCE [LARGE SCALE GENOMIC DNA]</scope>
    <source>
        <strain evidence="1 2">KOR42</strain>
    </source>
</reference>
<evidence type="ECO:0000313" key="1">
    <source>
        <dbReference type="EMBL" id="TWT43055.1"/>
    </source>
</evidence>
<protein>
    <submittedName>
        <fullName evidence="1">Uncharacterized protein</fullName>
    </submittedName>
</protein>
<gene>
    <name evidence="1" type="ORF">KOR42_45150</name>
</gene>
<comment type="caution">
    <text evidence="1">The sequence shown here is derived from an EMBL/GenBank/DDBJ whole genome shotgun (WGS) entry which is preliminary data.</text>
</comment>